<dbReference type="EMBL" id="VOSW01000036">
    <property type="protein sequence ID" value="KAE8758170.1"/>
    <property type="molecule type" value="Genomic_DNA"/>
</dbReference>
<dbReference type="OrthoDB" id="9804061at2"/>
<dbReference type="CDD" id="cd13585">
    <property type="entry name" value="PBP2_TMBP_like"/>
    <property type="match status" value="1"/>
</dbReference>
<dbReference type="RefSeq" id="WP_154561623.1">
    <property type="nucleotide sequence ID" value="NZ_VOSW01000036.1"/>
</dbReference>
<organism evidence="4 5">
    <name type="scientific">Paraburkholderia madseniana</name>
    <dbReference type="NCBI Taxonomy" id="2599607"/>
    <lineage>
        <taxon>Bacteria</taxon>
        <taxon>Pseudomonadati</taxon>
        <taxon>Pseudomonadota</taxon>
        <taxon>Betaproteobacteria</taxon>
        <taxon>Burkholderiales</taxon>
        <taxon>Burkholderiaceae</taxon>
        <taxon>Paraburkholderia</taxon>
    </lineage>
</organism>
<dbReference type="Pfam" id="PF01547">
    <property type="entry name" value="SBP_bac_1"/>
    <property type="match status" value="1"/>
</dbReference>
<evidence type="ECO:0000256" key="2">
    <source>
        <dbReference type="ARBA" id="ARBA00008520"/>
    </source>
</evidence>
<protein>
    <submittedName>
        <fullName evidence="4">Extracellular solute-binding protein</fullName>
    </submittedName>
</protein>
<dbReference type="SUPFAM" id="SSF53850">
    <property type="entry name" value="Periplasmic binding protein-like II"/>
    <property type="match status" value="1"/>
</dbReference>
<evidence type="ECO:0000313" key="4">
    <source>
        <dbReference type="EMBL" id="KAE8758170.1"/>
    </source>
</evidence>
<accession>A0A6N6WFB9</accession>
<dbReference type="Proteomes" id="UP000463700">
    <property type="component" value="Unassembled WGS sequence"/>
</dbReference>
<dbReference type="PANTHER" id="PTHR43649">
    <property type="entry name" value="ARABINOSE-BINDING PROTEIN-RELATED"/>
    <property type="match status" value="1"/>
</dbReference>
<comment type="caution">
    <text evidence="4">The sequence shown here is derived from an EMBL/GenBank/DDBJ whole genome shotgun (WGS) entry which is preliminary data.</text>
</comment>
<name>A0A6N6WFB9_9BURK</name>
<sequence>METKETGTNAKFHFNRRILRTLFRRFTAIAAVCGVLGASGAANAVTVTIGVPNNNDRIELKKLSTSFEKANPDIKLNWVVLEENVLRQRLTTDITTNGGQFDVLMIGLYEAPLWAKRGWLVPMNNLPADYAVNDLFKSVRDGLSYDGKLFALPFNAESSMTFYRKDLFAAKGLTMPAQPTYGQIAALADKLTDRSNGVYGICLRGKAGWGESMAYVGTLVNTFGGRWFDEKWQAQITSPEWKSAIDFYVNLMKKNGPPGASSNGFNENLSLMSSGKCAIWIDATSAAGILYNPKESSIADKVGFAAAPVQATPNGAHWLWSWALAVPKTSRSQDAAKRFIEWATSKEYIKMVGADIGWASLPPGTRLSTYQIPEYQKAAPFSEFVRNAIETADPTHPTAKSVPYTGVQFVSIPKFKAFGTAVGQAISGTLAGQTSVDQALAAGNAAADREVRQAGYQK</sequence>
<reference evidence="4 5" key="1">
    <citation type="journal article" date="2020" name="Int. J. Syst. Evol. Microbiol.">
        <title>Paraburkholderia madseniana sp. nov., a phenolic acid-degrading bacterium isolated from acidic forest soil.</title>
        <authorList>
            <person name="Wilhelm R.C."/>
            <person name="Murphy S.J.L."/>
            <person name="Feriancek N.M."/>
            <person name="Karasz D.C."/>
            <person name="DeRito C.M."/>
            <person name="Newman J.D."/>
            <person name="Buckley D.H."/>
        </authorList>
    </citation>
    <scope>NUCLEOTIDE SEQUENCE [LARGE SCALE GENOMIC DNA]</scope>
    <source>
        <strain evidence="4 5">RP11</strain>
    </source>
</reference>
<dbReference type="GO" id="GO:0042597">
    <property type="term" value="C:periplasmic space"/>
    <property type="evidence" value="ECO:0007669"/>
    <property type="project" value="UniProtKB-SubCell"/>
</dbReference>
<feature type="signal peptide" evidence="3">
    <location>
        <begin position="1"/>
        <end position="44"/>
    </location>
</feature>
<comment type="subcellular location">
    <subcellularLocation>
        <location evidence="1">Periplasm</location>
    </subcellularLocation>
</comment>
<dbReference type="AlphaFoldDB" id="A0A6N6WFB9"/>
<dbReference type="InterPro" id="IPR006059">
    <property type="entry name" value="SBP"/>
</dbReference>
<keyword evidence="3" id="KW-0732">Signal</keyword>
<dbReference type="InterPro" id="IPR050490">
    <property type="entry name" value="Bact_solute-bd_prot1"/>
</dbReference>
<comment type="similarity">
    <text evidence="2">Belongs to the bacterial solute-binding protein 1 family.</text>
</comment>
<dbReference type="PANTHER" id="PTHR43649:SF12">
    <property type="entry name" value="DIACETYLCHITOBIOSE BINDING PROTEIN DASA"/>
    <property type="match status" value="1"/>
</dbReference>
<proteinExistence type="inferred from homology"/>
<dbReference type="Gene3D" id="3.40.190.10">
    <property type="entry name" value="Periplasmic binding protein-like II"/>
    <property type="match status" value="2"/>
</dbReference>
<evidence type="ECO:0000313" key="5">
    <source>
        <dbReference type="Proteomes" id="UP000463700"/>
    </source>
</evidence>
<evidence type="ECO:0000256" key="1">
    <source>
        <dbReference type="ARBA" id="ARBA00004418"/>
    </source>
</evidence>
<evidence type="ECO:0000256" key="3">
    <source>
        <dbReference type="SAM" id="SignalP"/>
    </source>
</evidence>
<gene>
    <name evidence="4" type="ORF">FSO04_19785</name>
</gene>
<feature type="chain" id="PRO_5026843230" evidence="3">
    <location>
        <begin position="45"/>
        <end position="458"/>
    </location>
</feature>